<evidence type="ECO:0000256" key="7">
    <source>
        <dbReference type="ARBA" id="ARBA00022989"/>
    </source>
</evidence>
<feature type="transmembrane region" description="Helical" evidence="11">
    <location>
        <begin position="248"/>
        <end position="266"/>
    </location>
</feature>
<keyword evidence="12" id="KW-0614">Plasmid</keyword>
<sequence>MTAGFISSRLYWSIQRQRNRGIGGLYIVVAAFLLLYAWLFPGIFGVGGFSKFTQNWFPLALVTMAQTLLMLNGGITLAIGPLVSLGAVIAATMMGGDAIGAVGGIAIVAAAGLLIGALIGIIVAYLRLPAIIVTLAGSFIIGGIALLILPRPGGFIPDWFSDLLAGDRPVAFGLLVATLIGWKLLLATPVGLGIYAAGENPVSAFRSGVPVEVMKVTAFAISGLLATLAGLFVAAQTGSGDPVIGNPFTLNSIAGAVLGGVGFLGGKGTMRGAICGSLLLSVMINVMFFLGFPPVAQYVAQGLIIVGAVAIPELSQRWRTK</sequence>
<geneLocation type="plasmid" evidence="12">
    <name>unnamed1</name>
</geneLocation>
<evidence type="ECO:0000256" key="11">
    <source>
        <dbReference type="SAM" id="Phobius"/>
    </source>
</evidence>
<feature type="transmembrane region" description="Helical" evidence="11">
    <location>
        <begin position="56"/>
        <end position="75"/>
    </location>
</feature>
<accession>A0AAU7S106</accession>
<dbReference type="InterPro" id="IPR001851">
    <property type="entry name" value="ABC_transp_permease"/>
</dbReference>
<feature type="transmembrane region" description="Helical" evidence="11">
    <location>
        <begin position="216"/>
        <end position="236"/>
    </location>
</feature>
<evidence type="ECO:0000256" key="3">
    <source>
        <dbReference type="ARBA" id="ARBA00022448"/>
    </source>
</evidence>
<evidence type="ECO:0000256" key="1">
    <source>
        <dbReference type="ARBA" id="ARBA00004651"/>
    </source>
</evidence>
<feature type="transmembrane region" description="Helical" evidence="11">
    <location>
        <begin position="131"/>
        <end position="150"/>
    </location>
</feature>
<dbReference type="AlphaFoldDB" id="A0AAU7S106"/>
<evidence type="ECO:0000256" key="2">
    <source>
        <dbReference type="ARBA" id="ARBA00011262"/>
    </source>
</evidence>
<name>A0AAU7S106_9HYPH</name>
<evidence type="ECO:0000256" key="10">
    <source>
        <dbReference type="ARBA" id="ARBA00039381"/>
    </source>
</evidence>
<evidence type="ECO:0000313" key="12">
    <source>
        <dbReference type="EMBL" id="XBT96117.1"/>
    </source>
</evidence>
<dbReference type="EMBL" id="CP157961">
    <property type="protein sequence ID" value="XBT96117.1"/>
    <property type="molecule type" value="Genomic_DNA"/>
</dbReference>
<feature type="transmembrane region" description="Helical" evidence="11">
    <location>
        <begin position="170"/>
        <end position="195"/>
    </location>
</feature>
<reference evidence="12" key="1">
    <citation type="submission" date="2024-06" db="EMBL/GenBank/DDBJ databases">
        <authorList>
            <person name="Li T."/>
            <person name="Gao R."/>
        </authorList>
    </citation>
    <scope>NUCLEOTIDE SEQUENCE</scope>
    <source>
        <strain evidence="12">ZPR3</strain>
        <plasmid evidence="12">unnamed1</plasmid>
    </source>
</reference>
<feature type="transmembrane region" description="Helical" evidence="11">
    <location>
        <begin position="273"/>
        <end position="292"/>
    </location>
</feature>
<feature type="transmembrane region" description="Helical" evidence="11">
    <location>
        <begin position="298"/>
        <end position="315"/>
    </location>
</feature>
<feature type="transmembrane region" description="Helical" evidence="11">
    <location>
        <begin position="21"/>
        <end position="44"/>
    </location>
</feature>
<keyword evidence="5" id="KW-0997">Cell inner membrane</keyword>
<dbReference type="GO" id="GO:0005886">
    <property type="term" value="C:plasma membrane"/>
    <property type="evidence" value="ECO:0007669"/>
    <property type="project" value="UniProtKB-SubCell"/>
</dbReference>
<evidence type="ECO:0000256" key="9">
    <source>
        <dbReference type="ARBA" id="ARBA00025439"/>
    </source>
</evidence>
<dbReference type="RefSeq" id="WP_349960680.1">
    <property type="nucleotide sequence ID" value="NZ_CP157961.1"/>
</dbReference>
<feature type="transmembrane region" description="Helical" evidence="11">
    <location>
        <begin position="105"/>
        <end position="126"/>
    </location>
</feature>
<comment type="subunit">
    <text evidence="2">The complex is composed of two ATP-binding proteins (LsrA), two transmembrane proteins (LsrC and LsrD) and a solute-binding protein (LsrB).</text>
</comment>
<dbReference type="Pfam" id="PF02653">
    <property type="entry name" value="BPD_transp_2"/>
    <property type="match status" value="1"/>
</dbReference>
<protein>
    <recommendedName>
        <fullName evidence="10">Autoinducer 2 import system permease protein LsrD</fullName>
    </recommendedName>
</protein>
<evidence type="ECO:0000256" key="6">
    <source>
        <dbReference type="ARBA" id="ARBA00022692"/>
    </source>
</evidence>
<dbReference type="CDD" id="cd06579">
    <property type="entry name" value="TM_PBP1_transp_AraH_like"/>
    <property type="match status" value="1"/>
</dbReference>
<keyword evidence="7 11" id="KW-1133">Transmembrane helix</keyword>
<dbReference type="PANTHER" id="PTHR32196">
    <property type="entry name" value="ABC TRANSPORTER PERMEASE PROTEIN YPHD-RELATED-RELATED"/>
    <property type="match status" value="1"/>
</dbReference>
<evidence type="ECO:0000256" key="5">
    <source>
        <dbReference type="ARBA" id="ARBA00022519"/>
    </source>
</evidence>
<comment type="function">
    <text evidence="9">Part of the ABC transporter complex LsrABCD involved in autoinducer 2 (AI-2) import. Probably responsible for the translocation of the substrate across the membrane.</text>
</comment>
<dbReference type="GO" id="GO:0022857">
    <property type="term" value="F:transmembrane transporter activity"/>
    <property type="evidence" value="ECO:0007669"/>
    <property type="project" value="InterPro"/>
</dbReference>
<evidence type="ECO:0000256" key="8">
    <source>
        <dbReference type="ARBA" id="ARBA00023136"/>
    </source>
</evidence>
<organism evidence="12">
    <name type="scientific">Rhizobium sp. ZPR3</name>
    <dbReference type="NCBI Taxonomy" id="3158967"/>
    <lineage>
        <taxon>Bacteria</taxon>
        <taxon>Pseudomonadati</taxon>
        <taxon>Pseudomonadota</taxon>
        <taxon>Alphaproteobacteria</taxon>
        <taxon>Hyphomicrobiales</taxon>
        <taxon>Rhizobiaceae</taxon>
        <taxon>Rhizobium/Agrobacterium group</taxon>
        <taxon>Rhizobium</taxon>
    </lineage>
</organism>
<keyword evidence="4" id="KW-1003">Cell membrane</keyword>
<evidence type="ECO:0000256" key="4">
    <source>
        <dbReference type="ARBA" id="ARBA00022475"/>
    </source>
</evidence>
<proteinExistence type="predicted"/>
<keyword evidence="6 11" id="KW-0812">Transmembrane</keyword>
<gene>
    <name evidence="12" type="ORF">ABM479_21530</name>
</gene>
<comment type="subcellular location">
    <subcellularLocation>
        <location evidence="1">Cell membrane</location>
        <topology evidence="1">Multi-pass membrane protein</topology>
    </subcellularLocation>
</comment>
<feature type="transmembrane region" description="Helical" evidence="11">
    <location>
        <begin position="82"/>
        <end position="99"/>
    </location>
</feature>
<keyword evidence="8 11" id="KW-0472">Membrane</keyword>
<keyword evidence="3" id="KW-0813">Transport</keyword>
<dbReference type="PANTHER" id="PTHR32196:SF71">
    <property type="entry name" value="AUTOINDUCER 2 IMPORT SYSTEM PERMEASE PROTEIN LSRD"/>
    <property type="match status" value="1"/>
</dbReference>